<reference evidence="1" key="1">
    <citation type="submission" date="2023-03" db="EMBL/GenBank/DDBJ databases">
        <title>Massive genome expansion in bonnet fungi (Mycena s.s.) driven by repeated elements and novel gene families across ecological guilds.</title>
        <authorList>
            <consortium name="Lawrence Berkeley National Laboratory"/>
            <person name="Harder C.B."/>
            <person name="Miyauchi S."/>
            <person name="Viragh M."/>
            <person name="Kuo A."/>
            <person name="Thoen E."/>
            <person name="Andreopoulos B."/>
            <person name="Lu D."/>
            <person name="Skrede I."/>
            <person name="Drula E."/>
            <person name="Henrissat B."/>
            <person name="Morin E."/>
            <person name="Kohler A."/>
            <person name="Barry K."/>
            <person name="LaButti K."/>
            <person name="Morin E."/>
            <person name="Salamov A."/>
            <person name="Lipzen A."/>
            <person name="Mereny Z."/>
            <person name="Hegedus B."/>
            <person name="Baldrian P."/>
            <person name="Stursova M."/>
            <person name="Weitz H."/>
            <person name="Taylor A."/>
            <person name="Grigoriev I.V."/>
            <person name="Nagy L.G."/>
            <person name="Martin F."/>
            <person name="Kauserud H."/>
        </authorList>
    </citation>
    <scope>NUCLEOTIDE SEQUENCE</scope>
    <source>
        <strain evidence="1">CBHHK182m</strain>
    </source>
</reference>
<proteinExistence type="predicted"/>
<evidence type="ECO:0000313" key="1">
    <source>
        <dbReference type="EMBL" id="KAJ7756580.1"/>
    </source>
</evidence>
<comment type="caution">
    <text evidence="1">The sequence shown here is derived from an EMBL/GenBank/DDBJ whole genome shotgun (WGS) entry which is preliminary data.</text>
</comment>
<dbReference type="AlphaFoldDB" id="A0AAD7J476"/>
<protein>
    <submittedName>
        <fullName evidence="1">Uncharacterized protein</fullName>
    </submittedName>
</protein>
<accession>A0AAD7J476</accession>
<dbReference type="Proteomes" id="UP001215598">
    <property type="component" value="Unassembled WGS sequence"/>
</dbReference>
<sequence length="301" mass="33271">MEACILEHIGELLAVPNVMVVMLACELLRTLAKYEDAAQEISQGELTLPLEALSKLLTRNMAILNLVFDAGRRVLSGIFAERKLRFRAIFPKPSGRWLLTMWICDHAYSSVNTLSAGETWLLTAFKRGIAASPDIAGVSYPQPAGFLTESGVGLCVYLNSNTRICTSVGGSLRKSRDPDASCKEPSDPCVMIGAVPASRIQGREHCLSTLDASGGRREGVIDRCYHSHGNSRPAQQRGVWAETYQNKTDFCDPETGLSMNSIKCHYSKSKPVVPNPNNELEQRRRSVQLRLFKFNLRTLPT</sequence>
<organism evidence="1 2">
    <name type="scientific">Mycena metata</name>
    <dbReference type="NCBI Taxonomy" id="1033252"/>
    <lineage>
        <taxon>Eukaryota</taxon>
        <taxon>Fungi</taxon>
        <taxon>Dikarya</taxon>
        <taxon>Basidiomycota</taxon>
        <taxon>Agaricomycotina</taxon>
        <taxon>Agaricomycetes</taxon>
        <taxon>Agaricomycetidae</taxon>
        <taxon>Agaricales</taxon>
        <taxon>Marasmiineae</taxon>
        <taxon>Mycenaceae</taxon>
        <taxon>Mycena</taxon>
    </lineage>
</organism>
<name>A0AAD7J476_9AGAR</name>
<keyword evidence="2" id="KW-1185">Reference proteome</keyword>
<evidence type="ECO:0000313" key="2">
    <source>
        <dbReference type="Proteomes" id="UP001215598"/>
    </source>
</evidence>
<gene>
    <name evidence="1" type="ORF">B0H16DRAFT_1458038</name>
</gene>
<dbReference type="EMBL" id="JARKIB010000046">
    <property type="protein sequence ID" value="KAJ7756580.1"/>
    <property type="molecule type" value="Genomic_DNA"/>
</dbReference>